<comment type="caution">
    <text evidence="2">The sequence shown here is derived from an EMBL/GenBank/DDBJ whole genome shotgun (WGS) entry which is preliminary data.</text>
</comment>
<feature type="transmembrane region" description="Helical" evidence="1">
    <location>
        <begin position="87"/>
        <end position="107"/>
    </location>
</feature>
<dbReference type="OrthoDB" id="2014935at2"/>
<dbReference type="Proteomes" id="UP000294743">
    <property type="component" value="Unassembled WGS sequence"/>
</dbReference>
<keyword evidence="3" id="KW-1185">Reference proteome</keyword>
<gene>
    <name evidence="2" type="ORF">EDD63_10290</name>
</gene>
<feature type="transmembrane region" description="Helical" evidence="1">
    <location>
        <begin position="464"/>
        <end position="484"/>
    </location>
</feature>
<reference evidence="2 3" key="1">
    <citation type="submission" date="2019-03" db="EMBL/GenBank/DDBJ databases">
        <title>Genomic Encyclopedia of Type Strains, Phase IV (KMG-IV): sequencing the most valuable type-strain genomes for metagenomic binning, comparative biology and taxonomic classification.</title>
        <authorList>
            <person name="Goeker M."/>
        </authorList>
    </citation>
    <scope>NUCLEOTIDE SEQUENCE [LARGE SCALE GENOMIC DNA]</scope>
    <source>
        <strain evidence="2 3">DSM 28867</strain>
    </source>
</reference>
<feature type="transmembrane region" description="Helical" evidence="1">
    <location>
        <begin position="194"/>
        <end position="214"/>
    </location>
</feature>
<dbReference type="RefSeq" id="WP_134167664.1">
    <property type="nucleotide sequence ID" value="NZ_SODD01000002.1"/>
</dbReference>
<feature type="transmembrane region" description="Helical" evidence="1">
    <location>
        <begin position="241"/>
        <end position="261"/>
    </location>
</feature>
<keyword evidence="1" id="KW-0812">Transmembrane</keyword>
<keyword evidence="1" id="KW-1133">Transmembrane helix</keyword>
<keyword evidence="1" id="KW-0472">Membrane</keyword>
<feature type="transmembrane region" description="Helical" evidence="1">
    <location>
        <begin position="504"/>
        <end position="527"/>
    </location>
</feature>
<organism evidence="2 3">
    <name type="scientific">Breznakia blatticola</name>
    <dbReference type="NCBI Taxonomy" id="1754012"/>
    <lineage>
        <taxon>Bacteria</taxon>
        <taxon>Bacillati</taxon>
        <taxon>Bacillota</taxon>
        <taxon>Erysipelotrichia</taxon>
        <taxon>Erysipelotrichales</taxon>
        <taxon>Erysipelotrichaceae</taxon>
        <taxon>Breznakia</taxon>
    </lineage>
</organism>
<sequence>MNRNFALWEYLFIQYLKRDWKKIVFWIVGLGLFCGGFIPFFEEIAKGDGLLGMYETMQNPAMISIVGPTPISDPQAYTIGAMYSNEMLLFCGLFAFIISAMHVVGHTRREEDLGLQELIRSFRVGREANALAVMVETVLINLVLALFVCGLMVSFNLTGIDVTGSLLFGLSIAMLGIVGAVVGLLMAQVMSTSAGAIGGSIALLIVLYIVRATTDISNVSLSMMNPLGWGYLTYPFVENNWLPIVYALVFSIVGIFVAFVLESKRDMQDGYIPQFEGKAHASKRMLSVPGMFWRITRGTNIAWLIGFAVMGAAYGSVYADMQSFLNSNEMMQQMFTVQGISIEVSFTATIMFVVQGLAIILPIVMLNKLYNEERRGHLSQVYSTKVSRNQIYWSVIGIAICLSVFANLAGSFGLGGMAIASMSKSTMTFIDFIGAGFNYFAVFLFFIGLGGLCIGYAPKLGKLLYLYLGYSFMVSYFLNLLDLPEWVNQTSALNWMNRVPMESFNVSAFLIVGAIGIVMMILGAIGYHRRDLHEGV</sequence>
<dbReference type="EMBL" id="SODD01000002">
    <property type="protein sequence ID" value="TDW26069.1"/>
    <property type="molecule type" value="Genomic_DNA"/>
</dbReference>
<feature type="transmembrane region" description="Helical" evidence="1">
    <location>
        <begin position="339"/>
        <end position="370"/>
    </location>
</feature>
<feature type="transmembrane region" description="Helical" evidence="1">
    <location>
        <begin position="439"/>
        <end position="457"/>
    </location>
</feature>
<evidence type="ECO:0000313" key="2">
    <source>
        <dbReference type="EMBL" id="TDW26069.1"/>
    </source>
</evidence>
<evidence type="ECO:0000256" key="1">
    <source>
        <dbReference type="SAM" id="Phobius"/>
    </source>
</evidence>
<feature type="transmembrane region" description="Helical" evidence="1">
    <location>
        <begin position="128"/>
        <end position="153"/>
    </location>
</feature>
<feature type="transmembrane region" description="Helical" evidence="1">
    <location>
        <begin position="165"/>
        <end position="187"/>
    </location>
</feature>
<feature type="transmembrane region" description="Helical" evidence="1">
    <location>
        <begin position="301"/>
        <end position="319"/>
    </location>
</feature>
<proteinExistence type="predicted"/>
<feature type="transmembrane region" description="Helical" evidence="1">
    <location>
        <begin position="391"/>
        <end position="419"/>
    </location>
</feature>
<evidence type="ECO:0000313" key="3">
    <source>
        <dbReference type="Proteomes" id="UP000294743"/>
    </source>
</evidence>
<dbReference type="AlphaFoldDB" id="A0A4R8A5Y6"/>
<accession>A0A4R8A5Y6</accession>
<name>A0A4R8A5Y6_9FIRM</name>
<protein>
    <submittedName>
        <fullName evidence="2">ABC-2 type transport system permease protein</fullName>
    </submittedName>
</protein>
<feature type="transmembrane region" description="Helical" evidence="1">
    <location>
        <begin position="23"/>
        <end position="41"/>
    </location>
</feature>